<dbReference type="EMBL" id="BMAW01103738">
    <property type="protein sequence ID" value="GFT10561.1"/>
    <property type="molecule type" value="Genomic_DNA"/>
</dbReference>
<dbReference type="AlphaFoldDB" id="A0A8X6NE84"/>
<keyword evidence="2" id="KW-1185">Reference proteome</keyword>
<reference evidence="1" key="1">
    <citation type="submission" date="2020-08" db="EMBL/GenBank/DDBJ databases">
        <title>Multicomponent nature underlies the extraordinary mechanical properties of spider dragline silk.</title>
        <authorList>
            <person name="Kono N."/>
            <person name="Nakamura H."/>
            <person name="Mori M."/>
            <person name="Yoshida Y."/>
            <person name="Ohtoshi R."/>
            <person name="Malay A.D."/>
            <person name="Moran D.A.P."/>
            <person name="Tomita M."/>
            <person name="Numata K."/>
            <person name="Arakawa K."/>
        </authorList>
    </citation>
    <scope>NUCLEOTIDE SEQUENCE</scope>
</reference>
<proteinExistence type="predicted"/>
<organism evidence="1 2">
    <name type="scientific">Nephila pilipes</name>
    <name type="common">Giant wood spider</name>
    <name type="synonym">Nephila maculata</name>
    <dbReference type="NCBI Taxonomy" id="299642"/>
    <lineage>
        <taxon>Eukaryota</taxon>
        <taxon>Metazoa</taxon>
        <taxon>Ecdysozoa</taxon>
        <taxon>Arthropoda</taxon>
        <taxon>Chelicerata</taxon>
        <taxon>Arachnida</taxon>
        <taxon>Araneae</taxon>
        <taxon>Araneomorphae</taxon>
        <taxon>Entelegynae</taxon>
        <taxon>Araneoidea</taxon>
        <taxon>Nephilidae</taxon>
        <taxon>Nephila</taxon>
    </lineage>
</organism>
<gene>
    <name evidence="1" type="ORF">NPIL_524681</name>
</gene>
<sequence length="80" mass="9180">MPQHQGYIFLGGLLDDLDPQNNAGSEILVRLGRWRCMVFLSILVGIYHFTHCSRMVDYTNAERVDTSLKYELSMPEESLS</sequence>
<comment type="caution">
    <text evidence="1">The sequence shown here is derived from an EMBL/GenBank/DDBJ whole genome shotgun (WGS) entry which is preliminary data.</text>
</comment>
<evidence type="ECO:0000313" key="1">
    <source>
        <dbReference type="EMBL" id="GFT10561.1"/>
    </source>
</evidence>
<protein>
    <submittedName>
        <fullName evidence="1">Uncharacterized protein</fullName>
    </submittedName>
</protein>
<dbReference type="Proteomes" id="UP000887013">
    <property type="component" value="Unassembled WGS sequence"/>
</dbReference>
<accession>A0A8X6NE84</accession>
<evidence type="ECO:0000313" key="2">
    <source>
        <dbReference type="Proteomes" id="UP000887013"/>
    </source>
</evidence>
<name>A0A8X6NE84_NEPPI</name>